<dbReference type="EMBL" id="LR026963">
    <property type="protein sequence ID" value="VBB69217.1"/>
    <property type="molecule type" value="Genomic_DNA"/>
</dbReference>
<accession>A0A484H5E6</accession>
<sequence length="44" mass="4699">MSALAHGMPVGGELEYLDDGTILSALRGRRPLRGDTILTDLTES</sequence>
<dbReference type="InterPro" id="IPR023627">
    <property type="entry name" value="Rcmb_RecR"/>
</dbReference>
<dbReference type="AlphaFoldDB" id="A0A484H5E6"/>
<reference evidence="1" key="1">
    <citation type="submission" date="2018-10" db="EMBL/GenBank/DDBJ databases">
        <authorList>
            <person name="Gruber-Vodicka H."/>
            <person name="Jaeckle O."/>
        </authorList>
    </citation>
    <scope>NUCLEOTIDE SEQUENCE</scope>
</reference>
<organism evidence="1">
    <name type="scientific">invertebrate metagenome</name>
    <dbReference type="NCBI Taxonomy" id="1711999"/>
    <lineage>
        <taxon>unclassified sequences</taxon>
        <taxon>metagenomes</taxon>
        <taxon>organismal metagenomes</taxon>
    </lineage>
</organism>
<dbReference type="Pfam" id="PF21175">
    <property type="entry name" value="RecR_C"/>
    <property type="match status" value="1"/>
</dbReference>
<dbReference type="Gene3D" id="6.10.250.240">
    <property type="match status" value="1"/>
</dbReference>
<evidence type="ECO:0000313" key="1">
    <source>
        <dbReference type="EMBL" id="VBB69217.1"/>
    </source>
</evidence>
<dbReference type="SUPFAM" id="SSF111304">
    <property type="entry name" value="Recombination protein RecR"/>
    <property type="match status" value="1"/>
</dbReference>
<protein>
    <submittedName>
        <fullName evidence="1">Recombination protein RecR</fullName>
    </submittedName>
</protein>
<name>A0A484H5E6_9ZZZZ</name>
<gene>
    <name evidence="1" type="ORF">RIEGSTA812A_PEG_690</name>
</gene>
<proteinExistence type="predicted"/>